<reference evidence="6 7" key="1">
    <citation type="submission" date="2024-10" db="EMBL/GenBank/DDBJ databases">
        <title>Updated reference genomes for cyclostephanoid diatoms.</title>
        <authorList>
            <person name="Roberts W.R."/>
            <person name="Alverson A.J."/>
        </authorList>
    </citation>
    <scope>NUCLEOTIDE SEQUENCE [LARGE SCALE GENOMIC DNA]</scope>
    <source>
        <strain evidence="6 7">AJA010-31</strain>
    </source>
</reference>
<sequence>MGLHHSGVEILGREYSFASGGGIFDSSPKDAPGAKFRESIELGTFEGGSAELNSAISGKIIVTIHIVTFVASFQLVALSSDLRDEFGPDRYNLIRRNCNHFANALSWRLLQRSIPGHVNRLADIGVCCSCFCPKKMLEEAPVGPNAGGTGGSSGFQMLGGTGRAKKEGGGSSTAAFTGAGLVLGSTEQSGSSRIPLLGSWKKSSNGTGEGADLLTDRREKARKAALARLDAQNGSGSE</sequence>
<dbReference type="Pfam" id="PF05903">
    <property type="entry name" value="Peptidase_C97"/>
    <property type="match status" value="1"/>
</dbReference>
<dbReference type="InterPro" id="IPR008580">
    <property type="entry name" value="PPPDE_dom"/>
</dbReference>
<dbReference type="GO" id="GO:0008233">
    <property type="term" value="F:peptidase activity"/>
    <property type="evidence" value="ECO:0007669"/>
    <property type="project" value="UniProtKB-KW"/>
</dbReference>
<gene>
    <name evidence="6" type="ORF">ACHAWO_011341</name>
</gene>
<evidence type="ECO:0000313" key="6">
    <source>
        <dbReference type="EMBL" id="KAL3796469.1"/>
    </source>
</evidence>
<dbReference type="GO" id="GO:0006508">
    <property type="term" value="P:proteolysis"/>
    <property type="evidence" value="ECO:0007669"/>
    <property type="project" value="UniProtKB-KW"/>
</dbReference>
<dbReference type="Proteomes" id="UP001530400">
    <property type="component" value="Unassembled WGS sequence"/>
</dbReference>
<feature type="domain" description="PPPDE" evidence="5">
    <location>
        <begin position="1"/>
        <end position="140"/>
    </location>
</feature>
<protein>
    <recommendedName>
        <fullName evidence="5">PPPDE domain-containing protein</fullName>
    </recommendedName>
</protein>
<feature type="region of interest" description="Disordered" evidence="4">
    <location>
        <begin position="148"/>
        <end position="171"/>
    </location>
</feature>
<accession>A0ABD3Q9C1</accession>
<dbReference type="Gene3D" id="3.90.1720.30">
    <property type="entry name" value="PPPDE domains"/>
    <property type="match status" value="1"/>
</dbReference>
<feature type="region of interest" description="Disordered" evidence="4">
    <location>
        <begin position="185"/>
        <end position="219"/>
    </location>
</feature>
<organism evidence="6 7">
    <name type="scientific">Cyclotella atomus</name>
    <dbReference type="NCBI Taxonomy" id="382360"/>
    <lineage>
        <taxon>Eukaryota</taxon>
        <taxon>Sar</taxon>
        <taxon>Stramenopiles</taxon>
        <taxon>Ochrophyta</taxon>
        <taxon>Bacillariophyta</taxon>
        <taxon>Coscinodiscophyceae</taxon>
        <taxon>Thalassiosirophycidae</taxon>
        <taxon>Stephanodiscales</taxon>
        <taxon>Stephanodiscaceae</taxon>
        <taxon>Cyclotella</taxon>
    </lineage>
</organism>
<dbReference type="SMART" id="SM01179">
    <property type="entry name" value="DUF862"/>
    <property type="match status" value="1"/>
</dbReference>
<dbReference type="EMBL" id="JALLPJ020000294">
    <property type="protein sequence ID" value="KAL3796469.1"/>
    <property type="molecule type" value="Genomic_DNA"/>
</dbReference>
<evidence type="ECO:0000259" key="5">
    <source>
        <dbReference type="PROSITE" id="PS51858"/>
    </source>
</evidence>
<evidence type="ECO:0000256" key="1">
    <source>
        <dbReference type="ARBA" id="ARBA00008140"/>
    </source>
</evidence>
<proteinExistence type="inferred from homology"/>
<evidence type="ECO:0000313" key="7">
    <source>
        <dbReference type="Proteomes" id="UP001530400"/>
    </source>
</evidence>
<dbReference type="PANTHER" id="PTHR12378">
    <property type="entry name" value="DESUMOYLATING ISOPEPTIDASE"/>
    <property type="match status" value="1"/>
</dbReference>
<dbReference type="PROSITE" id="PS51858">
    <property type="entry name" value="PPPDE"/>
    <property type="match status" value="1"/>
</dbReference>
<dbReference type="InterPro" id="IPR042266">
    <property type="entry name" value="PPPDE_sf"/>
</dbReference>
<keyword evidence="2" id="KW-0645">Protease</keyword>
<comment type="caution">
    <text evidence="6">The sequence shown here is derived from an EMBL/GenBank/DDBJ whole genome shotgun (WGS) entry which is preliminary data.</text>
</comment>
<evidence type="ECO:0000256" key="3">
    <source>
        <dbReference type="ARBA" id="ARBA00022801"/>
    </source>
</evidence>
<feature type="compositionally biased region" description="Gly residues" evidence="4">
    <location>
        <begin position="148"/>
        <end position="162"/>
    </location>
</feature>
<evidence type="ECO:0000256" key="4">
    <source>
        <dbReference type="SAM" id="MobiDB-lite"/>
    </source>
</evidence>
<keyword evidence="7" id="KW-1185">Reference proteome</keyword>
<evidence type="ECO:0000256" key="2">
    <source>
        <dbReference type="ARBA" id="ARBA00022670"/>
    </source>
</evidence>
<dbReference type="AlphaFoldDB" id="A0ABD3Q9C1"/>
<keyword evidence="3" id="KW-0378">Hydrolase</keyword>
<name>A0ABD3Q9C1_9STRA</name>
<dbReference type="PANTHER" id="PTHR12378:SF80">
    <property type="entry name" value="IP06716P-RELATED"/>
    <property type="match status" value="1"/>
</dbReference>
<comment type="similarity">
    <text evidence="1">Belongs to the DeSI family.</text>
</comment>